<dbReference type="PANTHER" id="PTHR30069:SF29">
    <property type="entry name" value="HEMOGLOBIN AND HEMOGLOBIN-HAPTOGLOBIN-BINDING PROTEIN 1-RELATED"/>
    <property type="match status" value="1"/>
</dbReference>
<evidence type="ECO:0000256" key="3">
    <source>
        <dbReference type="ARBA" id="ARBA00022452"/>
    </source>
</evidence>
<feature type="domain" description="TonB-dependent receptor plug" evidence="13">
    <location>
        <begin position="47"/>
        <end position="167"/>
    </location>
</feature>
<dbReference type="NCBIfam" id="TIGR04057">
    <property type="entry name" value="SusC_RagA_signa"/>
    <property type="match status" value="1"/>
</dbReference>
<evidence type="ECO:0000256" key="11">
    <source>
        <dbReference type="RuleBase" id="RU003357"/>
    </source>
</evidence>
<dbReference type="InterPro" id="IPR037066">
    <property type="entry name" value="Plug_dom_sf"/>
</dbReference>
<dbReference type="Pfam" id="PF00593">
    <property type="entry name" value="TonB_dep_Rec_b-barrel"/>
    <property type="match status" value="1"/>
</dbReference>
<reference evidence="14 15" key="1">
    <citation type="journal article" date="2019" name="Nat. Med.">
        <title>A library of human gut bacterial isolates paired with longitudinal multiomics data enables mechanistic microbiome research.</title>
        <authorList>
            <person name="Poyet M."/>
            <person name="Groussin M."/>
            <person name="Gibbons S.M."/>
            <person name="Avila-Pacheco J."/>
            <person name="Jiang X."/>
            <person name="Kearney S.M."/>
            <person name="Perrotta A.R."/>
            <person name="Berdy B."/>
            <person name="Zhao S."/>
            <person name="Lieberman T.D."/>
            <person name="Swanson P.K."/>
            <person name="Smith M."/>
            <person name="Roesemann S."/>
            <person name="Alexander J.E."/>
            <person name="Rich S.A."/>
            <person name="Livny J."/>
            <person name="Vlamakis H."/>
            <person name="Clish C."/>
            <person name="Bullock K."/>
            <person name="Deik A."/>
            <person name="Scott J."/>
            <person name="Pierce K.A."/>
            <person name="Xavier R.J."/>
            <person name="Alm E.J."/>
        </authorList>
    </citation>
    <scope>NUCLEOTIDE SEQUENCE [LARGE SCALE GENOMIC DNA]</scope>
    <source>
        <strain evidence="14 15">BIOML-A8</strain>
    </source>
</reference>
<name>A0A6L3K181_9BACE</name>
<organism evidence="14 15">
    <name type="scientific">Bacteroides cellulosilyticus</name>
    <dbReference type="NCBI Taxonomy" id="246787"/>
    <lineage>
        <taxon>Bacteria</taxon>
        <taxon>Pseudomonadati</taxon>
        <taxon>Bacteroidota</taxon>
        <taxon>Bacteroidia</taxon>
        <taxon>Bacteroidales</taxon>
        <taxon>Bacteroidaceae</taxon>
        <taxon>Bacteroides</taxon>
    </lineage>
</organism>
<dbReference type="InterPro" id="IPR036942">
    <property type="entry name" value="Beta-barrel_TonB_sf"/>
</dbReference>
<feature type="domain" description="TonB-dependent receptor-like beta-barrel" evidence="12">
    <location>
        <begin position="388"/>
        <end position="712"/>
    </location>
</feature>
<sequence>MQVSYIGMQTQEVAIKTTLKIVMKADAQQLEEVMVVAYGTAKKSSFTGAASNVNAEKALKDIPVTTFEQALQGSAPGVTVNQSSGQPGAGLSIRVRGTGSMNASNNPLYVIDGVPVISGDIAVSGVSGDSKAYNVMASINPDDIESITVLKDAAAASLYGSRAANGVILITTKRGKEGKTSVNFKASFGFSDWAVNNHPKVNGEQAHELVYEAGYNEAVIYGGYDDANAKAYAQELADSYAPLLDKYSNWEDVLFRDHGFSQNYEFSAQGGNEKNKFYASLAYKDEQGKAIHTGIEGFTGRLNVSHKSSDNKLEFGANVTFSKQFSRMADEGSSYANPYFLVNWVCMPNIPIYNEDGSYYNDFPFPQLGMMNPLENMGLERNTSDVFRSANSLWAQYQFIEGLTLKETVSYDFILNNSETWWPSNSQNGSNAGKNGLMIKIPYQFQNLYSSTVLNYNHSFGGLHNLDALIGWDIDMRHTQMVQAVNQNYPTDKLPEMGNASDPQTAYSGHSDDRMLSFLSRINYDYDSKYYVSANYRRDGSSRLGENQRWADFWSVSAAWRISKEAFMENLAYINDLKIRASYGVNGTLPNSLTGHMQLIGYGYNYMKNPGSFPSQLANPDLSWEKNYNFNIGFDARLFDRVGITFDYYNRNTKDLLQSQPVSLVTGFSSILKNVGEMQNKGVELDVNVDVFRDTPLKWTTGLNLSHNSNKVKKLYGGKDIIDGTSILREGESYYSWWSREWAGVDPETGEEQWVLNTKNNDGSLNKELTKDPSKAQRVIIGKPDPVIIGGWRNTLSWKGVELNALFTYSLGGHIMDDIELLYLGTDGETPYYNISADQLNRWQKPGDKTDVPRRVNGNPYARYASDRYMKSSNYLRLKTLSLSYTLPSRWVRSAKMNNVRVFFSGSNLLTWSAYKNVDPEQAINGVTSFAFPALKTFTFGFEIGL</sequence>
<dbReference type="GO" id="GO:0044718">
    <property type="term" value="P:siderophore transmembrane transport"/>
    <property type="evidence" value="ECO:0007669"/>
    <property type="project" value="TreeGrafter"/>
</dbReference>
<evidence type="ECO:0000256" key="4">
    <source>
        <dbReference type="ARBA" id="ARBA00022692"/>
    </source>
</evidence>
<keyword evidence="7 10" id="KW-0472">Membrane</keyword>
<evidence type="ECO:0000313" key="14">
    <source>
        <dbReference type="EMBL" id="KAA5418828.1"/>
    </source>
</evidence>
<dbReference type="InterPro" id="IPR000531">
    <property type="entry name" value="Beta-barrel_TonB"/>
</dbReference>
<dbReference type="PROSITE" id="PS52016">
    <property type="entry name" value="TONB_DEPENDENT_REC_3"/>
    <property type="match status" value="1"/>
</dbReference>
<comment type="subcellular location">
    <subcellularLocation>
        <location evidence="1 10">Cell outer membrane</location>
        <topology evidence="1 10">Multi-pass membrane protein</topology>
    </subcellularLocation>
</comment>
<dbReference type="FunFam" id="2.170.130.10:FF:000008">
    <property type="entry name" value="SusC/RagA family TonB-linked outer membrane protein"/>
    <property type="match status" value="1"/>
</dbReference>
<comment type="caution">
    <text evidence="14">The sequence shown here is derived from an EMBL/GenBank/DDBJ whole genome shotgun (WGS) entry which is preliminary data.</text>
</comment>
<accession>A0A6L3K181</accession>
<dbReference type="Pfam" id="PF07715">
    <property type="entry name" value="Plug"/>
    <property type="match status" value="1"/>
</dbReference>
<dbReference type="Gene3D" id="2.170.130.10">
    <property type="entry name" value="TonB-dependent receptor, plug domain"/>
    <property type="match status" value="1"/>
</dbReference>
<evidence type="ECO:0000256" key="2">
    <source>
        <dbReference type="ARBA" id="ARBA00022448"/>
    </source>
</evidence>
<proteinExistence type="inferred from homology"/>
<keyword evidence="2 10" id="KW-0813">Transport</keyword>
<dbReference type="EMBL" id="VVYX01000013">
    <property type="protein sequence ID" value="KAA5418828.1"/>
    <property type="molecule type" value="Genomic_DNA"/>
</dbReference>
<dbReference type="InterPro" id="IPR039426">
    <property type="entry name" value="TonB-dep_rcpt-like"/>
</dbReference>
<dbReference type="InterPro" id="IPR023997">
    <property type="entry name" value="TonB-dep_OMP_SusC/RagA_CS"/>
</dbReference>
<evidence type="ECO:0000256" key="10">
    <source>
        <dbReference type="PROSITE-ProRule" id="PRU01360"/>
    </source>
</evidence>
<comment type="similarity">
    <text evidence="10 11">Belongs to the TonB-dependent receptor family.</text>
</comment>
<evidence type="ECO:0000313" key="15">
    <source>
        <dbReference type="Proteomes" id="UP000482653"/>
    </source>
</evidence>
<dbReference type="Gene3D" id="2.40.170.20">
    <property type="entry name" value="TonB-dependent receptor, beta-barrel domain"/>
    <property type="match status" value="1"/>
</dbReference>
<keyword evidence="8 14" id="KW-0675">Receptor</keyword>
<evidence type="ECO:0000256" key="1">
    <source>
        <dbReference type="ARBA" id="ARBA00004571"/>
    </source>
</evidence>
<dbReference type="InterPro" id="IPR012910">
    <property type="entry name" value="Plug_dom"/>
</dbReference>
<keyword evidence="9 10" id="KW-0998">Cell outer membrane</keyword>
<evidence type="ECO:0000256" key="8">
    <source>
        <dbReference type="ARBA" id="ARBA00023170"/>
    </source>
</evidence>
<dbReference type="InterPro" id="IPR023996">
    <property type="entry name" value="TonB-dep_OMP_SusC/RagA"/>
</dbReference>
<evidence type="ECO:0000256" key="5">
    <source>
        <dbReference type="ARBA" id="ARBA00022729"/>
    </source>
</evidence>
<evidence type="ECO:0000256" key="6">
    <source>
        <dbReference type="ARBA" id="ARBA00023077"/>
    </source>
</evidence>
<dbReference type="GO" id="GO:0009279">
    <property type="term" value="C:cell outer membrane"/>
    <property type="evidence" value="ECO:0007669"/>
    <property type="project" value="UniProtKB-SubCell"/>
</dbReference>
<evidence type="ECO:0000259" key="13">
    <source>
        <dbReference type="Pfam" id="PF07715"/>
    </source>
</evidence>
<dbReference type="SUPFAM" id="SSF56935">
    <property type="entry name" value="Porins"/>
    <property type="match status" value="1"/>
</dbReference>
<keyword evidence="6 11" id="KW-0798">TonB box</keyword>
<dbReference type="Proteomes" id="UP000482653">
    <property type="component" value="Unassembled WGS sequence"/>
</dbReference>
<keyword evidence="5" id="KW-0732">Signal</keyword>
<dbReference type="GO" id="GO:0015344">
    <property type="term" value="F:siderophore uptake transmembrane transporter activity"/>
    <property type="evidence" value="ECO:0007669"/>
    <property type="project" value="TreeGrafter"/>
</dbReference>
<dbReference type="NCBIfam" id="TIGR04056">
    <property type="entry name" value="OMP_RagA_SusC"/>
    <property type="match status" value="1"/>
</dbReference>
<dbReference type="PANTHER" id="PTHR30069">
    <property type="entry name" value="TONB-DEPENDENT OUTER MEMBRANE RECEPTOR"/>
    <property type="match status" value="1"/>
</dbReference>
<evidence type="ECO:0000256" key="7">
    <source>
        <dbReference type="ARBA" id="ARBA00023136"/>
    </source>
</evidence>
<keyword evidence="3 10" id="KW-1134">Transmembrane beta strand</keyword>
<keyword evidence="4 10" id="KW-0812">Transmembrane</keyword>
<dbReference type="AlphaFoldDB" id="A0A6L3K181"/>
<gene>
    <name evidence="14" type="ORF">F2Y87_12960</name>
</gene>
<evidence type="ECO:0000256" key="9">
    <source>
        <dbReference type="ARBA" id="ARBA00023237"/>
    </source>
</evidence>
<protein>
    <submittedName>
        <fullName evidence="14">TonB-dependent receptor</fullName>
    </submittedName>
</protein>
<evidence type="ECO:0000259" key="12">
    <source>
        <dbReference type="Pfam" id="PF00593"/>
    </source>
</evidence>